<gene>
    <name evidence="3" type="ORF">CYJ73_12125</name>
</gene>
<keyword evidence="2" id="KW-0812">Transmembrane</keyword>
<evidence type="ECO:0000256" key="1">
    <source>
        <dbReference type="SAM" id="MobiDB-lite"/>
    </source>
</evidence>
<proteinExistence type="predicted"/>
<name>A0A2I1R8H8_9ACTN</name>
<comment type="caution">
    <text evidence="3">The sequence shown here is derived from an EMBL/GenBank/DDBJ whole genome shotgun (WGS) entry which is preliminary data.</text>
</comment>
<feature type="compositionally biased region" description="Low complexity" evidence="1">
    <location>
        <begin position="48"/>
        <end position="87"/>
    </location>
</feature>
<evidence type="ECO:0000313" key="4">
    <source>
        <dbReference type="Proteomes" id="UP000234662"/>
    </source>
</evidence>
<dbReference type="Proteomes" id="UP000234662">
    <property type="component" value="Unassembled WGS sequence"/>
</dbReference>
<dbReference type="EMBL" id="PKJC01000007">
    <property type="protein sequence ID" value="PKZ65405.1"/>
    <property type="molecule type" value="Genomic_DNA"/>
</dbReference>
<dbReference type="InterPro" id="IPR035166">
    <property type="entry name" value="DUF5336"/>
</dbReference>
<feature type="transmembrane region" description="Helical" evidence="2">
    <location>
        <begin position="171"/>
        <end position="188"/>
    </location>
</feature>
<keyword evidence="2" id="KW-1133">Transmembrane helix</keyword>
<feature type="transmembrane region" description="Helical" evidence="2">
    <location>
        <begin position="129"/>
        <end position="151"/>
    </location>
</feature>
<evidence type="ECO:0000256" key="2">
    <source>
        <dbReference type="SAM" id="Phobius"/>
    </source>
</evidence>
<feature type="compositionally biased region" description="Polar residues" evidence="1">
    <location>
        <begin position="271"/>
        <end position="280"/>
    </location>
</feature>
<feature type="compositionally biased region" description="Low complexity" evidence="1">
    <location>
        <begin position="307"/>
        <end position="345"/>
    </location>
</feature>
<evidence type="ECO:0000313" key="3">
    <source>
        <dbReference type="EMBL" id="PKZ65405.1"/>
    </source>
</evidence>
<reference evidence="3 4" key="1">
    <citation type="submission" date="2017-12" db="EMBL/GenBank/DDBJ databases">
        <title>Phylogenetic diversity of female urinary microbiome.</title>
        <authorList>
            <person name="Thomas-White K."/>
            <person name="Wolfe A.J."/>
        </authorList>
    </citation>
    <scope>NUCLEOTIDE SEQUENCE [LARGE SCALE GENOMIC DNA]</scope>
    <source>
        <strain evidence="3 4">UMB0777</strain>
    </source>
</reference>
<feature type="region of interest" description="Disordered" evidence="1">
    <location>
        <begin position="266"/>
        <end position="288"/>
    </location>
</feature>
<dbReference type="STRING" id="2055.BCM27_07350"/>
<feature type="transmembrane region" description="Helical" evidence="2">
    <location>
        <begin position="221"/>
        <end position="243"/>
    </location>
</feature>
<dbReference type="RefSeq" id="WP_101820354.1">
    <property type="nucleotide sequence ID" value="NZ_PKJC01000007.1"/>
</dbReference>
<keyword evidence="2" id="KW-0472">Membrane</keyword>
<feature type="compositionally biased region" description="Low complexity" evidence="1">
    <location>
        <begin position="363"/>
        <end position="378"/>
    </location>
</feature>
<accession>A0A2I1R8H8</accession>
<protein>
    <recommendedName>
        <fullName evidence="5">34 kDa antigenic protein</fullName>
    </recommendedName>
</protein>
<feature type="region of interest" description="Disordered" evidence="1">
    <location>
        <begin position="1"/>
        <end position="121"/>
    </location>
</feature>
<feature type="compositionally biased region" description="Gly residues" evidence="1">
    <location>
        <begin position="88"/>
        <end position="112"/>
    </location>
</feature>
<feature type="region of interest" description="Disordered" evidence="1">
    <location>
        <begin position="307"/>
        <end position="402"/>
    </location>
</feature>
<feature type="transmembrane region" description="Helical" evidence="2">
    <location>
        <begin position="195"/>
        <end position="215"/>
    </location>
</feature>
<dbReference type="Pfam" id="PF17270">
    <property type="entry name" value="DUF5336"/>
    <property type="match status" value="1"/>
</dbReference>
<organism evidence="3 4">
    <name type="scientific">Gordonia terrae</name>
    <dbReference type="NCBI Taxonomy" id="2055"/>
    <lineage>
        <taxon>Bacteria</taxon>
        <taxon>Bacillati</taxon>
        <taxon>Actinomycetota</taxon>
        <taxon>Actinomycetes</taxon>
        <taxon>Mycobacteriales</taxon>
        <taxon>Gordoniaceae</taxon>
        <taxon>Gordonia</taxon>
    </lineage>
</organism>
<sequence>MTYPPGGYGQQQPESGQSYGQYGNQSGYPQSGAHNTGPQASPAPGSDQYGQAQQYGGQQGYGQQYGQAGQSYGQGQPGYGQSPAQGYGDQGYGQQGYGQPGYGQQGQQGYGQYGYSQPPVKQPSQGLPAITPVLLAAAIGAFGLIVLFSGFLSAAETYDFALKLFQTQYNAPYTLISVAGILALISLIPGIKVPAAPIVASLAITSFLITLFQFLNIDDNGAGAIVLLIFTLLSAVLAVVWLLTDAGVIKVAPAVGDATAAVAPGSPAATQSDTGAHQQTGGYGDAQTTAYGTGSAQAQYGQQASANYDPSAYSQSSGASTTGQSGYSAGTGESSASAAGAASGHGESGYGDYRPGQYGAGASGASPSAPGASASPAGTDTPAGDHSTTVFQKPEPPTGSGN</sequence>
<feature type="compositionally biased region" description="Low complexity" evidence="1">
    <location>
        <begin position="15"/>
        <end position="32"/>
    </location>
</feature>
<evidence type="ECO:0008006" key="5">
    <source>
        <dbReference type="Google" id="ProtNLM"/>
    </source>
</evidence>
<dbReference type="AlphaFoldDB" id="A0A2I1R8H8"/>